<dbReference type="Proteomes" id="UP001150062">
    <property type="component" value="Unassembled WGS sequence"/>
</dbReference>
<evidence type="ECO:0000256" key="1">
    <source>
        <dbReference type="SAM" id="MobiDB-lite"/>
    </source>
</evidence>
<dbReference type="EMBL" id="JAOAOG010000084">
    <property type="protein sequence ID" value="KAJ6250157.1"/>
    <property type="molecule type" value="Genomic_DNA"/>
</dbReference>
<evidence type="ECO:0000313" key="2">
    <source>
        <dbReference type="EMBL" id="KAJ6250157.1"/>
    </source>
</evidence>
<organism evidence="2 3">
    <name type="scientific">Anaeramoeba flamelloides</name>
    <dbReference type="NCBI Taxonomy" id="1746091"/>
    <lineage>
        <taxon>Eukaryota</taxon>
        <taxon>Metamonada</taxon>
        <taxon>Anaeramoebidae</taxon>
        <taxon>Anaeramoeba</taxon>
    </lineage>
</organism>
<proteinExistence type="predicted"/>
<reference evidence="2" key="1">
    <citation type="submission" date="2022-08" db="EMBL/GenBank/DDBJ databases">
        <title>Novel sulfate-reducing endosymbionts in the free-living metamonad Anaeramoeba.</title>
        <authorList>
            <person name="Jerlstrom-Hultqvist J."/>
            <person name="Cepicka I."/>
            <person name="Gallot-Lavallee L."/>
            <person name="Salas-Leiva D."/>
            <person name="Curtis B.A."/>
            <person name="Zahonova K."/>
            <person name="Pipaliya S."/>
            <person name="Dacks J."/>
            <person name="Roger A.J."/>
        </authorList>
    </citation>
    <scope>NUCLEOTIDE SEQUENCE</scope>
    <source>
        <strain evidence="2">Schooner1</strain>
    </source>
</reference>
<evidence type="ECO:0000313" key="3">
    <source>
        <dbReference type="Proteomes" id="UP001150062"/>
    </source>
</evidence>
<comment type="caution">
    <text evidence="2">The sequence shown here is derived from an EMBL/GenBank/DDBJ whole genome shotgun (WGS) entry which is preliminary data.</text>
</comment>
<name>A0ABQ8YZU5_9EUKA</name>
<keyword evidence="3" id="KW-1185">Reference proteome</keyword>
<gene>
    <name evidence="2" type="ORF">M0813_16212</name>
</gene>
<protein>
    <submittedName>
        <fullName evidence="2">Uncharacterized protein</fullName>
    </submittedName>
</protein>
<accession>A0ABQ8YZU5</accession>
<feature type="region of interest" description="Disordered" evidence="1">
    <location>
        <begin position="61"/>
        <end position="84"/>
    </location>
</feature>
<sequence>MIYAKQQEKENIQLKIFLLNEIKEQTQEKDNQTQEIYMKNLQIDKQNEQIKEQNQQIDKQNELIDQKTNKPRSKMYFSKNKTKGSINNSKELRWIILLQEQKQYTQDHIQRNHKNLEQLNFDE</sequence>